<dbReference type="Proteomes" id="UP001243623">
    <property type="component" value="Chromosome"/>
</dbReference>
<keyword evidence="2" id="KW-0489">Methyltransferase</keyword>
<keyword evidence="3" id="KW-1185">Reference proteome</keyword>
<reference evidence="2" key="1">
    <citation type="submission" date="2023-03" db="EMBL/GenBank/DDBJ databases">
        <title>Selenobaculum gbiensis gen. nov. sp. nov., a new bacterium isolated from the gut microbiota of IBD patient.</title>
        <authorList>
            <person name="Yeo S."/>
            <person name="Park H."/>
            <person name="Huh C.S."/>
        </authorList>
    </citation>
    <scope>NUCLEOTIDE SEQUENCE</scope>
    <source>
        <strain evidence="2">ICN-92133</strain>
    </source>
</reference>
<dbReference type="Pfam" id="PF08241">
    <property type="entry name" value="Methyltransf_11"/>
    <property type="match status" value="1"/>
</dbReference>
<evidence type="ECO:0000259" key="1">
    <source>
        <dbReference type="Pfam" id="PF08241"/>
    </source>
</evidence>
<evidence type="ECO:0000313" key="3">
    <source>
        <dbReference type="Proteomes" id="UP001243623"/>
    </source>
</evidence>
<sequence length="425" mass="49930">MSFQQKPLIDHGKIHMDIQKKFKVIIFGTGEDFEGILANINYLFTLYHLGEFEEHIDFIVDNNKDKQGKCLYGKKICSPECLQGKNSKSMIVVATCKFYNPISVQLSQYGLAENKDYISHTKFFEMIIDWCNKKDNTMALAGMPETYYEFDKKRKFEAFEKSKQIQKDFQLYQNPSKDELVKIYDQLKLSEIVIEDYQIDLKKYNEFKQEFDFGEDFYSWDKAIKEEKILEHFVAFEILHLEKSDFYIDVAACNSPFAFLLHNKGYDSMAIDLNPSTKFADSNIYRVADATNTDFTNHSVDAVSLQCAYEMFLGDSDTNLIKELARVLAKKGRCVIAPLYMHTHYCGYSSPDYIYENQYHDLGAQLYYSEYFGIPFARHYDMKALKERVILPIINSGLRYKIYRVVNEKSINENIYLKFILYIYR</sequence>
<keyword evidence="2" id="KW-0808">Transferase</keyword>
<gene>
    <name evidence="2" type="ORF">P3F81_10840</name>
</gene>
<dbReference type="EMBL" id="CP120678">
    <property type="protein sequence ID" value="WIW70377.1"/>
    <property type="molecule type" value="Genomic_DNA"/>
</dbReference>
<dbReference type="SUPFAM" id="SSF53335">
    <property type="entry name" value="S-adenosyl-L-methionine-dependent methyltransferases"/>
    <property type="match status" value="1"/>
</dbReference>
<dbReference type="InterPro" id="IPR013216">
    <property type="entry name" value="Methyltransf_11"/>
</dbReference>
<dbReference type="Gene3D" id="3.40.50.150">
    <property type="entry name" value="Vaccinia Virus protein VP39"/>
    <property type="match status" value="1"/>
</dbReference>
<dbReference type="RefSeq" id="WP_309320393.1">
    <property type="nucleotide sequence ID" value="NZ_CP120678.1"/>
</dbReference>
<proteinExistence type="predicted"/>
<name>A0A9Y2AHQ7_9FIRM</name>
<dbReference type="AlphaFoldDB" id="A0A9Y2AHQ7"/>
<organism evidence="2 3">
    <name type="scientific">Selenobaculum gibii</name>
    <dbReference type="NCBI Taxonomy" id="3054208"/>
    <lineage>
        <taxon>Bacteria</taxon>
        <taxon>Bacillati</taxon>
        <taxon>Bacillota</taxon>
        <taxon>Negativicutes</taxon>
        <taxon>Selenomonadales</taxon>
        <taxon>Selenomonadaceae</taxon>
        <taxon>Selenobaculum</taxon>
    </lineage>
</organism>
<dbReference type="Gene3D" id="3.40.50.720">
    <property type="entry name" value="NAD(P)-binding Rossmann-like Domain"/>
    <property type="match status" value="1"/>
</dbReference>
<dbReference type="GO" id="GO:0008757">
    <property type="term" value="F:S-adenosylmethionine-dependent methyltransferase activity"/>
    <property type="evidence" value="ECO:0007669"/>
    <property type="project" value="InterPro"/>
</dbReference>
<dbReference type="InterPro" id="IPR029063">
    <property type="entry name" value="SAM-dependent_MTases_sf"/>
</dbReference>
<dbReference type="KEGG" id="sgbi:P3F81_10840"/>
<evidence type="ECO:0000313" key="2">
    <source>
        <dbReference type="EMBL" id="WIW70377.1"/>
    </source>
</evidence>
<feature type="domain" description="Methyltransferase type 11" evidence="1">
    <location>
        <begin position="249"/>
        <end position="336"/>
    </location>
</feature>
<accession>A0A9Y2AHQ7</accession>
<dbReference type="GO" id="GO:0032259">
    <property type="term" value="P:methylation"/>
    <property type="evidence" value="ECO:0007669"/>
    <property type="project" value="UniProtKB-KW"/>
</dbReference>
<protein>
    <submittedName>
        <fullName evidence="2">Methyltransferase domain-containing protein</fullName>
    </submittedName>
</protein>